<dbReference type="CDD" id="cd03506">
    <property type="entry name" value="Delta6-FADS-like"/>
    <property type="match status" value="1"/>
</dbReference>
<dbReference type="SUPFAM" id="SSF55856">
    <property type="entry name" value="Cytochrome b5-like heme/steroid binding domain"/>
    <property type="match status" value="1"/>
</dbReference>
<dbReference type="OrthoDB" id="260091at2759"/>
<dbReference type="STRING" id="282301.A0A267GFJ5"/>
<keyword evidence="7" id="KW-1185">Reference proteome</keyword>
<evidence type="ECO:0000256" key="2">
    <source>
        <dbReference type="ARBA" id="ARBA00022723"/>
    </source>
</evidence>
<keyword evidence="4" id="KW-0472">Membrane</keyword>
<dbReference type="PROSITE" id="PS50255">
    <property type="entry name" value="CYTOCHROME_B5_2"/>
    <property type="match status" value="1"/>
</dbReference>
<keyword evidence="2" id="KW-0479">Metal-binding</keyword>
<dbReference type="PANTHER" id="PTHR19353:SF82">
    <property type="entry name" value="CYTOCHROME B5 HEME-BINDING DOMAIN-CONTAINING PROTEIN"/>
    <property type="match status" value="1"/>
</dbReference>
<sequence>MVSHRLGKHQSECNASISAKAATFKIRETNKHELAAQDSETEEDSSRNGFSCIRRSNCALKIPADAPTRTEAYKAYMSSHPTAKLIGINGGWYDISKFIPHHPGGSVIAQFVGKDATPVFKGLHTKDVLKNMRPVATYRLSEADPAAEAFAELHQFFIKQGFFQTSAVWYAGKMAFAASLLALTLFLVVGCSSWYWHCLASCSLALFWQQCGFFMHDFMHSQGFHERKIDNWIGLACGTLGVGVNSFWWQEEHYVHHALTNTVDYENGFFDPQMKEESWAQNKKLFPFFTTRLQRALIAIQHWTFLPICIIVGRPYIVIAAIVSERRPIVWLALILHIIWVSVLLCQLPTWTQVFVTYSLASMLEGILHVQLLVNHYCKPFYERKEVCEETNWYRMQVECNINIKNPVWMDWFHGGLNFHIEHHLFPLMPRHRFREASKHIKAVCARLGIEYDECYWTTALVRTLQQLKNAAVVFSLDPR</sequence>
<accession>A0A267GFJ5</accession>
<organism evidence="6 7">
    <name type="scientific">Macrostomum lignano</name>
    <dbReference type="NCBI Taxonomy" id="282301"/>
    <lineage>
        <taxon>Eukaryota</taxon>
        <taxon>Metazoa</taxon>
        <taxon>Spiralia</taxon>
        <taxon>Lophotrochozoa</taxon>
        <taxon>Platyhelminthes</taxon>
        <taxon>Rhabditophora</taxon>
        <taxon>Macrostomorpha</taxon>
        <taxon>Macrostomida</taxon>
        <taxon>Macrostomidae</taxon>
        <taxon>Macrostomum</taxon>
    </lineage>
</organism>
<dbReference type="GO" id="GO:0046872">
    <property type="term" value="F:metal ion binding"/>
    <property type="evidence" value="ECO:0007669"/>
    <property type="project" value="UniProtKB-KW"/>
</dbReference>
<keyword evidence="1" id="KW-0349">Heme</keyword>
<evidence type="ECO:0000256" key="1">
    <source>
        <dbReference type="ARBA" id="ARBA00022617"/>
    </source>
</evidence>
<keyword evidence="4" id="KW-0812">Transmembrane</keyword>
<reference evidence="6 7" key="1">
    <citation type="submission" date="2017-06" db="EMBL/GenBank/DDBJ databases">
        <title>A platform for efficient transgenesis in Macrostomum lignano, a flatworm model organism for stem cell research.</title>
        <authorList>
            <person name="Berezikov E."/>
        </authorList>
    </citation>
    <scope>NUCLEOTIDE SEQUENCE [LARGE SCALE GENOMIC DNA]</scope>
    <source>
        <strain evidence="6">DV1</strain>
        <tissue evidence="6">Whole organism</tissue>
    </source>
</reference>
<feature type="domain" description="Cytochrome b5 heme-binding" evidence="5">
    <location>
        <begin position="88"/>
        <end position="144"/>
    </location>
</feature>
<dbReference type="Proteomes" id="UP000215902">
    <property type="component" value="Unassembled WGS sequence"/>
</dbReference>
<evidence type="ECO:0000256" key="4">
    <source>
        <dbReference type="SAM" id="Phobius"/>
    </source>
</evidence>
<dbReference type="Pfam" id="PF00487">
    <property type="entry name" value="FA_desaturase"/>
    <property type="match status" value="1"/>
</dbReference>
<dbReference type="InterPro" id="IPR012171">
    <property type="entry name" value="Fatty_acid_desaturase"/>
</dbReference>
<comment type="caution">
    <text evidence="6">The sequence shown here is derived from an EMBL/GenBank/DDBJ whole genome shotgun (WGS) entry which is preliminary data.</text>
</comment>
<dbReference type="Gene3D" id="3.10.120.10">
    <property type="entry name" value="Cytochrome b5-like heme/steroid binding domain"/>
    <property type="match status" value="1"/>
</dbReference>
<evidence type="ECO:0000313" key="7">
    <source>
        <dbReference type="Proteomes" id="UP000215902"/>
    </source>
</evidence>
<protein>
    <recommendedName>
        <fullName evidence="5">Cytochrome b5 heme-binding domain-containing protein</fullName>
    </recommendedName>
</protein>
<keyword evidence="4" id="KW-1133">Transmembrane helix</keyword>
<name>A0A267GFJ5_9PLAT</name>
<feature type="transmembrane region" description="Helical" evidence="4">
    <location>
        <begin position="329"/>
        <end position="350"/>
    </location>
</feature>
<evidence type="ECO:0000313" key="6">
    <source>
        <dbReference type="EMBL" id="PAA84207.1"/>
    </source>
</evidence>
<dbReference type="AlphaFoldDB" id="A0A267GFJ5"/>
<dbReference type="PANTHER" id="PTHR19353">
    <property type="entry name" value="FATTY ACID DESATURASE 2"/>
    <property type="match status" value="1"/>
</dbReference>
<evidence type="ECO:0000259" key="5">
    <source>
        <dbReference type="PROSITE" id="PS50255"/>
    </source>
</evidence>
<proteinExistence type="predicted"/>
<dbReference type="GO" id="GO:0006629">
    <property type="term" value="P:lipid metabolic process"/>
    <property type="evidence" value="ECO:0007669"/>
    <property type="project" value="InterPro"/>
</dbReference>
<dbReference type="Pfam" id="PF00173">
    <property type="entry name" value="Cyt-b5"/>
    <property type="match status" value="1"/>
</dbReference>
<dbReference type="EMBL" id="NIVC01000385">
    <property type="protein sequence ID" value="PAA84207.1"/>
    <property type="molecule type" value="Genomic_DNA"/>
</dbReference>
<gene>
    <name evidence="6" type="ORF">BOX15_Mlig019763g2</name>
</gene>
<evidence type="ECO:0000256" key="3">
    <source>
        <dbReference type="ARBA" id="ARBA00023004"/>
    </source>
</evidence>
<dbReference type="GO" id="GO:0016020">
    <property type="term" value="C:membrane"/>
    <property type="evidence" value="ECO:0007669"/>
    <property type="project" value="TreeGrafter"/>
</dbReference>
<keyword evidence="3" id="KW-0408">Iron</keyword>
<feature type="transmembrane region" description="Helical" evidence="4">
    <location>
        <begin position="296"/>
        <end position="317"/>
    </location>
</feature>
<dbReference type="InterPro" id="IPR005804">
    <property type="entry name" value="FA_desaturase_dom"/>
</dbReference>
<dbReference type="InterPro" id="IPR001199">
    <property type="entry name" value="Cyt_B5-like_heme/steroid-bd"/>
</dbReference>
<dbReference type="InterPro" id="IPR036400">
    <property type="entry name" value="Cyt_B5-like_heme/steroid_sf"/>
</dbReference>
<dbReference type="PROSITE" id="PS00191">
    <property type="entry name" value="CYTOCHROME_B5_1"/>
    <property type="match status" value="1"/>
</dbReference>
<dbReference type="SMART" id="SM01117">
    <property type="entry name" value="Cyt-b5"/>
    <property type="match status" value="1"/>
</dbReference>
<dbReference type="GO" id="GO:0016717">
    <property type="term" value="F:oxidoreductase activity, acting on paired donors, with oxidation of a pair of donors resulting in the reduction of molecular oxygen to two molecules of water"/>
    <property type="evidence" value="ECO:0007669"/>
    <property type="project" value="TreeGrafter"/>
</dbReference>
<dbReference type="PIRSF" id="PIRSF015921">
    <property type="entry name" value="FA_sphinglp_des"/>
    <property type="match status" value="1"/>
</dbReference>
<feature type="transmembrane region" description="Helical" evidence="4">
    <location>
        <begin position="167"/>
        <end position="188"/>
    </location>
</feature>
<dbReference type="GO" id="GO:0020037">
    <property type="term" value="F:heme binding"/>
    <property type="evidence" value="ECO:0007669"/>
    <property type="project" value="InterPro"/>
</dbReference>
<dbReference type="InterPro" id="IPR018506">
    <property type="entry name" value="Cyt_B5_heme-BS"/>
</dbReference>